<dbReference type="SMART" id="SM00167">
    <property type="entry name" value="VPS9"/>
    <property type="match status" value="1"/>
</dbReference>
<dbReference type="GO" id="GO:0005886">
    <property type="term" value="C:plasma membrane"/>
    <property type="evidence" value="ECO:0007669"/>
    <property type="project" value="TreeGrafter"/>
</dbReference>
<evidence type="ECO:0000259" key="4">
    <source>
        <dbReference type="PROSITE" id="PS51205"/>
    </source>
</evidence>
<feature type="domain" description="VPS9" evidence="4">
    <location>
        <begin position="166"/>
        <end position="302"/>
    </location>
</feature>
<dbReference type="PROSITE" id="PS51205">
    <property type="entry name" value="VPS9"/>
    <property type="match status" value="1"/>
</dbReference>
<dbReference type="InterPro" id="IPR002110">
    <property type="entry name" value="Ankyrin_rpt"/>
</dbReference>
<dbReference type="GO" id="GO:0097422">
    <property type="term" value="C:tubular endosome"/>
    <property type="evidence" value="ECO:0007669"/>
    <property type="project" value="TreeGrafter"/>
</dbReference>
<dbReference type="InterPro" id="IPR037191">
    <property type="entry name" value="VPS9_dom_sf"/>
</dbReference>
<comment type="caution">
    <text evidence="5">The sequence shown here is derived from an EMBL/GenBank/DDBJ whole genome shotgun (WGS) entry which is preliminary data.</text>
</comment>
<comment type="similarity">
    <text evidence="1">Belongs to the UPF0507 family.</text>
</comment>
<evidence type="ECO:0000256" key="3">
    <source>
        <dbReference type="SAM" id="Coils"/>
    </source>
</evidence>
<keyword evidence="6" id="KW-1185">Reference proteome</keyword>
<dbReference type="Pfam" id="PF00023">
    <property type="entry name" value="Ank"/>
    <property type="match status" value="1"/>
</dbReference>
<dbReference type="Gene3D" id="3.30.1520.10">
    <property type="entry name" value="Phox-like domain"/>
    <property type="match status" value="1"/>
</dbReference>
<dbReference type="InterPro" id="IPR003123">
    <property type="entry name" value="VPS9"/>
</dbReference>
<dbReference type="GO" id="GO:0005769">
    <property type="term" value="C:early endosome"/>
    <property type="evidence" value="ECO:0007669"/>
    <property type="project" value="TreeGrafter"/>
</dbReference>
<dbReference type="SMART" id="SM00312">
    <property type="entry name" value="PX"/>
    <property type="match status" value="1"/>
</dbReference>
<dbReference type="AlphaFoldDB" id="A0AAD5UJC2"/>
<feature type="repeat" description="ANK" evidence="2">
    <location>
        <begin position="375"/>
        <end position="397"/>
    </location>
</feature>
<dbReference type="Pfam" id="PF02204">
    <property type="entry name" value="VPS9"/>
    <property type="match status" value="1"/>
</dbReference>
<dbReference type="GO" id="GO:0035091">
    <property type="term" value="F:phosphatidylinositol binding"/>
    <property type="evidence" value="ECO:0007669"/>
    <property type="project" value="InterPro"/>
</dbReference>
<keyword evidence="2" id="KW-0040">ANK repeat</keyword>
<dbReference type="PROSITE" id="PS50297">
    <property type="entry name" value="ANK_REP_REGION"/>
    <property type="match status" value="2"/>
</dbReference>
<dbReference type="Gene3D" id="1.25.40.20">
    <property type="entry name" value="Ankyrin repeat-containing domain"/>
    <property type="match status" value="2"/>
</dbReference>
<dbReference type="Pfam" id="PF12796">
    <property type="entry name" value="Ank_2"/>
    <property type="match status" value="1"/>
</dbReference>
<dbReference type="InterPro" id="IPR051248">
    <property type="entry name" value="UPF0507/Ank_repeat_27"/>
</dbReference>
<evidence type="ECO:0000313" key="6">
    <source>
        <dbReference type="Proteomes" id="UP001210925"/>
    </source>
</evidence>
<dbReference type="PANTHER" id="PTHR24170:SF1">
    <property type="entry name" value="DOMAIN PROTEIN, PUTATIVE (AFU_ORTHOLOGUE AFUA_1G09870)-RELATED"/>
    <property type="match status" value="1"/>
</dbReference>
<organism evidence="5 6">
    <name type="scientific">Boothiomyces macroporosus</name>
    <dbReference type="NCBI Taxonomy" id="261099"/>
    <lineage>
        <taxon>Eukaryota</taxon>
        <taxon>Fungi</taxon>
        <taxon>Fungi incertae sedis</taxon>
        <taxon>Chytridiomycota</taxon>
        <taxon>Chytridiomycota incertae sedis</taxon>
        <taxon>Chytridiomycetes</taxon>
        <taxon>Rhizophydiales</taxon>
        <taxon>Terramycetaceae</taxon>
        <taxon>Boothiomyces</taxon>
    </lineage>
</organism>
<dbReference type="SUPFAM" id="SSF109993">
    <property type="entry name" value="VPS9 domain"/>
    <property type="match status" value="1"/>
</dbReference>
<dbReference type="InterPro" id="IPR001683">
    <property type="entry name" value="PX_dom"/>
</dbReference>
<dbReference type="GO" id="GO:0000149">
    <property type="term" value="F:SNARE binding"/>
    <property type="evidence" value="ECO:0007669"/>
    <property type="project" value="TreeGrafter"/>
</dbReference>
<dbReference type="Pfam" id="PF00787">
    <property type="entry name" value="PX"/>
    <property type="match status" value="1"/>
</dbReference>
<keyword evidence="3" id="KW-0175">Coiled coil</keyword>
<dbReference type="GO" id="GO:0005085">
    <property type="term" value="F:guanyl-nucleotide exchange factor activity"/>
    <property type="evidence" value="ECO:0007669"/>
    <property type="project" value="TreeGrafter"/>
</dbReference>
<proteinExistence type="inferred from homology"/>
<dbReference type="GO" id="GO:0045022">
    <property type="term" value="P:early endosome to late endosome transport"/>
    <property type="evidence" value="ECO:0007669"/>
    <property type="project" value="TreeGrafter"/>
</dbReference>
<protein>
    <recommendedName>
        <fullName evidence="4">VPS9 domain-containing protein</fullName>
    </recommendedName>
</protein>
<dbReference type="PROSITE" id="PS50088">
    <property type="entry name" value="ANK_REPEAT"/>
    <property type="match status" value="2"/>
</dbReference>
<evidence type="ECO:0000256" key="1">
    <source>
        <dbReference type="ARBA" id="ARBA00007428"/>
    </source>
</evidence>
<dbReference type="Gene3D" id="1.20.1050.80">
    <property type="entry name" value="VPS9 domain"/>
    <property type="match status" value="1"/>
</dbReference>
<evidence type="ECO:0000313" key="5">
    <source>
        <dbReference type="EMBL" id="KAJ3256864.1"/>
    </source>
</evidence>
<dbReference type="Proteomes" id="UP001210925">
    <property type="component" value="Unassembled WGS sequence"/>
</dbReference>
<reference evidence="5" key="1">
    <citation type="submission" date="2020-05" db="EMBL/GenBank/DDBJ databases">
        <title>Phylogenomic resolution of chytrid fungi.</title>
        <authorList>
            <person name="Stajich J.E."/>
            <person name="Amses K."/>
            <person name="Simmons R."/>
            <person name="Seto K."/>
            <person name="Myers J."/>
            <person name="Bonds A."/>
            <person name="Quandt C.A."/>
            <person name="Barry K."/>
            <person name="Liu P."/>
            <person name="Grigoriev I."/>
            <person name="Longcore J.E."/>
            <person name="James T.Y."/>
        </authorList>
    </citation>
    <scope>NUCLEOTIDE SEQUENCE</scope>
    <source>
        <strain evidence="5">PLAUS21</strain>
    </source>
</reference>
<feature type="repeat" description="ANK" evidence="2">
    <location>
        <begin position="536"/>
        <end position="568"/>
    </location>
</feature>
<dbReference type="SUPFAM" id="SSF48403">
    <property type="entry name" value="Ankyrin repeat"/>
    <property type="match status" value="1"/>
</dbReference>
<feature type="coiled-coil region" evidence="3">
    <location>
        <begin position="94"/>
        <end position="121"/>
    </location>
</feature>
<dbReference type="InterPro" id="IPR036871">
    <property type="entry name" value="PX_dom_sf"/>
</dbReference>
<dbReference type="PANTHER" id="PTHR24170">
    <property type="entry name" value="ANKYRIN REPEAT DOMAIN-CONTAINING PROTEIN 27"/>
    <property type="match status" value="1"/>
</dbReference>
<dbReference type="CDD" id="cd06093">
    <property type="entry name" value="PX_domain"/>
    <property type="match status" value="1"/>
</dbReference>
<gene>
    <name evidence="5" type="ORF">HK103_005108</name>
</gene>
<accession>A0AAD5UJC2</accession>
<sequence length="787" mass="90766">MNLGELLTTTKYACYFDHGWFVLSPAEELPDYKLLSKDFIESHIVFLTNSKLISLNQKEYEIKNNFIIYNGLQVEILEMNGNYIIDQPIMELQIENNELQLNEIEEDVEKLLADCHLLLSRLNEQLVAQTIQEYRISWDQLYLMIEEFVLENIYEIVYFKVCFVNKQKDYLMMDILQNCQDAHFELSVYADLNKAADELKKIEGMRAPMDKINCILRMMNILNETCFDPKTLKPSVISGDDLLPMIIICIIRSNVLNLESNLDYIKRFSFEKEIDQGQIGYSLSTFEAALGYIEANSESLQLSSKLQMEFLEMLIDGSVDKVAMYIEKMENKNRILCCDSDGNNALAVACEVGVPTLVEFFATNYKSLLYCRNYLGQTPLHIVANTSNLECLEILLRQEIPHTRDKKGHLPVETAIVNSCIPTATMLFQYGAHFSGKFPLLHLISTVESLQFLLEKGFPVNNTSNGKTPLSFYCEKGMKELAIKLLESKSINLEIRDYRLKSFLHYCDDQPDILEFFFTNYQPEDYQGIINSKDMLLNTPLHYAASVGNLRVVQLLLKYRANPKIVNAKHVAPDQTTVSEEVRDCISDAALFFHPTANEIQFTISNFRIYEGELYMDLKSAMKSDPNDITTVSRTLQDFAFLHSQLLIEYPEACLPEFREFTANSKWNVEAGHKSKGPHVLEIISTRLGIFLEYLLGHPKFATHELLLEFLHVSEIERDMVLARIHSKVEYLEDTIRNSQPTVIENINQIQKKWNEISKKLEKLQVQERHCGAYFTKMRHAQKGNIC</sequence>
<dbReference type="GO" id="GO:0030133">
    <property type="term" value="C:transport vesicle"/>
    <property type="evidence" value="ECO:0007669"/>
    <property type="project" value="TreeGrafter"/>
</dbReference>
<dbReference type="InterPro" id="IPR036770">
    <property type="entry name" value="Ankyrin_rpt-contain_sf"/>
</dbReference>
<evidence type="ECO:0000256" key="2">
    <source>
        <dbReference type="PROSITE-ProRule" id="PRU00023"/>
    </source>
</evidence>
<name>A0AAD5UJC2_9FUNG</name>
<dbReference type="SMART" id="SM00248">
    <property type="entry name" value="ANK"/>
    <property type="match status" value="4"/>
</dbReference>
<dbReference type="GO" id="GO:0005770">
    <property type="term" value="C:late endosome"/>
    <property type="evidence" value="ECO:0007669"/>
    <property type="project" value="TreeGrafter"/>
</dbReference>
<dbReference type="SUPFAM" id="SSF64268">
    <property type="entry name" value="PX domain"/>
    <property type="match status" value="1"/>
</dbReference>
<dbReference type="EMBL" id="JADGKB010000045">
    <property type="protein sequence ID" value="KAJ3256864.1"/>
    <property type="molecule type" value="Genomic_DNA"/>
</dbReference>